<comment type="caution">
    <text evidence="1">The sequence shown here is derived from an EMBL/GenBank/DDBJ whole genome shotgun (WGS) entry which is preliminary data.</text>
</comment>
<dbReference type="EMBL" id="LAZR01003961">
    <property type="protein sequence ID" value="KKN13078.1"/>
    <property type="molecule type" value="Genomic_DNA"/>
</dbReference>
<dbReference type="AlphaFoldDB" id="A0A0F9R6M1"/>
<protein>
    <submittedName>
        <fullName evidence="1">Uncharacterized protein</fullName>
    </submittedName>
</protein>
<sequence length="125" mass="15177">MILNIKPDRPKWWSERAFVYKGYHGTFYEWPLDRVISLIDRHGYDFQLTTFSSTNTLMNILDQIIDDWERLNPDWPLHLHLIRQSSGRYALLSDREKRYPREEFSPECTTDAWNDELNALWSKKR</sequence>
<proteinExistence type="predicted"/>
<name>A0A0F9R6M1_9ZZZZ</name>
<reference evidence="1" key="1">
    <citation type="journal article" date="2015" name="Nature">
        <title>Complex archaea that bridge the gap between prokaryotes and eukaryotes.</title>
        <authorList>
            <person name="Spang A."/>
            <person name="Saw J.H."/>
            <person name="Jorgensen S.L."/>
            <person name="Zaremba-Niedzwiedzka K."/>
            <person name="Martijn J."/>
            <person name="Lind A.E."/>
            <person name="van Eijk R."/>
            <person name="Schleper C."/>
            <person name="Guy L."/>
            <person name="Ettema T.J."/>
        </authorList>
    </citation>
    <scope>NUCLEOTIDE SEQUENCE</scope>
</reference>
<organism evidence="1">
    <name type="scientific">marine sediment metagenome</name>
    <dbReference type="NCBI Taxonomy" id="412755"/>
    <lineage>
        <taxon>unclassified sequences</taxon>
        <taxon>metagenomes</taxon>
        <taxon>ecological metagenomes</taxon>
    </lineage>
</organism>
<accession>A0A0F9R6M1</accession>
<evidence type="ECO:0000313" key="1">
    <source>
        <dbReference type="EMBL" id="KKN13078.1"/>
    </source>
</evidence>
<gene>
    <name evidence="1" type="ORF">LCGC14_1010020</name>
</gene>